<evidence type="ECO:0008006" key="4">
    <source>
        <dbReference type="Google" id="ProtNLM"/>
    </source>
</evidence>
<evidence type="ECO:0000256" key="1">
    <source>
        <dbReference type="SAM" id="MobiDB-lite"/>
    </source>
</evidence>
<organism evidence="2 3">
    <name type="scientific">Paludisphaera borealis</name>
    <dbReference type="NCBI Taxonomy" id="1387353"/>
    <lineage>
        <taxon>Bacteria</taxon>
        <taxon>Pseudomonadati</taxon>
        <taxon>Planctomycetota</taxon>
        <taxon>Planctomycetia</taxon>
        <taxon>Isosphaerales</taxon>
        <taxon>Isosphaeraceae</taxon>
        <taxon>Paludisphaera</taxon>
    </lineage>
</organism>
<keyword evidence="3" id="KW-1185">Reference proteome</keyword>
<accession>A0A1U7CVH3</accession>
<dbReference type="RefSeq" id="WP_076349368.1">
    <property type="nucleotide sequence ID" value="NZ_CP019082.1"/>
</dbReference>
<protein>
    <recommendedName>
        <fullName evidence="4">DUF2135 domain-containing protein</fullName>
    </recommendedName>
</protein>
<sequence length="337" mass="35879">MSTSPTGEPSAPIKTPDPVPIAYAPRRSPRVIRAAEPLRDEPTGTWFDGFWTAESLKGWAGSLSLHTVLLTCLGLWYLAPPLRKAVSFDSRLGGSVNGVPEGVTLEGGLNTPEDVQGMPENLFEAPLEASIELAQPPMEPTISLGRGAKPSAGGGRPNDNAGAGDGDGFGLARFGDGGEFVRGVAVKVGDPQFTLIWDTDADLDLHVIEPGGKEIFWEEPKGKQGGELDVDNTKGFGPENIYWLVESQGPGSTKVRGPGPPGQYRWFVAYWGGFGGIPKVTKWQVRIKHAGKLTIERGKFRALNERSRLYSLTVEPAAGSAEATDADAAPPARAEQP</sequence>
<evidence type="ECO:0000313" key="3">
    <source>
        <dbReference type="Proteomes" id="UP000186309"/>
    </source>
</evidence>
<dbReference type="STRING" id="1387353.BSF38_04500"/>
<proteinExistence type="predicted"/>
<evidence type="ECO:0000313" key="2">
    <source>
        <dbReference type="EMBL" id="APW62944.1"/>
    </source>
</evidence>
<feature type="region of interest" description="Disordered" evidence="1">
    <location>
        <begin position="144"/>
        <end position="164"/>
    </location>
</feature>
<name>A0A1U7CVH3_9BACT</name>
<dbReference type="KEGG" id="pbor:BSF38_04500"/>
<dbReference type="Proteomes" id="UP000186309">
    <property type="component" value="Chromosome"/>
</dbReference>
<feature type="region of interest" description="Disordered" evidence="1">
    <location>
        <begin position="317"/>
        <end position="337"/>
    </location>
</feature>
<reference evidence="3" key="1">
    <citation type="submission" date="2016-12" db="EMBL/GenBank/DDBJ databases">
        <title>Comparative genomics of four Isosphaeraceae planctomycetes: a common pool of plasmids and glycoside hydrolase genes.</title>
        <authorList>
            <person name="Ivanova A."/>
        </authorList>
    </citation>
    <scope>NUCLEOTIDE SEQUENCE [LARGE SCALE GENOMIC DNA]</scope>
    <source>
        <strain evidence="3">PX4</strain>
    </source>
</reference>
<dbReference type="AlphaFoldDB" id="A0A1U7CVH3"/>
<gene>
    <name evidence="2" type="ORF">BSF38_04500</name>
</gene>
<dbReference type="EMBL" id="CP019082">
    <property type="protein sequence ID" value="APW62944.1"/>
    <property type="molecule type" value="Genomic_DNA"/>
</dbReference>
<feature type="region of interest" description="Disordered" evidence="1">
    <location>
        <begin position="1"/>
        <end position="21"/>
    </location>
</feature>
<dbReference type="OrthoDB" id="1090891at2"/>